<accession>A0A183CNG1</accession>
<proteinExistence type="predicted"/>
<reference evidence="1" key="2">
    <citation type="submission" date="2014-05" db="EMBL/GenBank/DDBJ databases">
        <title>The genome and life-stage specific transcriptomes of Globodera pallida elucidate key aspects of plant parasitism by a cyst nematode.</title>
        <authorList>
            <person name="Cotton J.A."/>
            <person name="Lilley C.J."/>
            <person name="Jones L.M."/>
            <person name="Kikuchi T."/>
            <person name="Reid A.J."/>
            <person name="Thorpe P."/>
            <person name="Tsai I.J."/>
            <person name="Beasley H."/>
            <person name="Blok V."/>
            <person name="Cock P.J.A."/>
            <person name="Van den Akker S.E."/>
            <person name="Holroyd N."/>
            <person name="Hunt M."/>
            <person name="Mantelin S."/>
            <person name="Naghra H."/>
            <person name="Pain A."/>
            <person name="Palomares-Rius J.E."/>
            <person name="Zarowiecki M."/>
            <person name="Berriman M."/>
            <person name="Jones J.T."/>
            <person name="Urwin P.E."/>
        </authorList>
    </citation>
    <scope>NUCLEOTIDE SEQUENCE [LARGE SCALE GENOMIC DNA]</scope>
    <source>
        <strain evidence="1">Lindley</strain>
    </source>
</reference>
<sequence length="35" mass="3921">VLQGCNGKLVQFSAEHVAQRVFDYILRAWESGAVE</sequence>
<reference evidence="2" key="3">
    <citation type="submission" date="2016-06" db="UniProtKB">
        <authorList>
            <consortium name="WormBaseParasite"/>
        </authorList>
    </citation>
    <scope>IDENTIFICATION</scope>
</reference>
<name>A0A183CNG1_GLOPA</name>
<dbReference type="AlphaFoldDB" id="A0A183CNG1"/>
<evidence type="ECO:0000313" key="1">
    <source>
        <dbReference type="Proteomes" id="UP000050741"/>
    </source>
</evidence>
<evidence type="ECO:0000313" key="2">
    <source>
        <dbReference type="WBParaSite" id="GPLIN_001441800"/>
    </source>
</evidence>
<reference evidence="1" key="1">
    <citation type="submission" date="2013-12" db="EMBL/GenBank/DDBJ databases">
        <authorList>
            <person name="Aslett M."/>
        </authorList>
    </citation>
    <scope>NUCLEOTIDE SEQUENCE [LARGE SCALE GENOMIC DNA]</scope>
    <source>
        <strain evidence="1">Lindley</strain>
    </source>
</reference>
<dbReference type="Proteomes" id="UP000050741">
    <property type="component" value="Unassembled WGS sequence"/>
</dbReference>
<protein>
    <submittedName>
        <fullName evidence="2">TetR/AcrR family transcriptional regulator</fullName>
    </submittedName>
</protein>
<dbReference type="WBParaSite" id="GPLIN_001441800">
    <property type="protein sequence ID" value="GPLIN_001441800"/>
    <property type="gene ID" value="GPLIN_001441800"/>
</dbReference>
<keyword evidence="1" id="KW-1185">Reference proteome</keyword>
<organism evidence="1 2">
    <name type="scientific">Globodera pallida</name>
    <name type="common">Potato cyst nematode worm</name>
    <name type="synonym">Heterodera pallida</name>
    <dbReference type="NCBI Taxonomy" id="36090"/>
    <lineage>
        <taxon>Eukaryota</taxon>
        <taxon>Metazoa</taxon>
        <taxon>Ecdysozoa</taxon>
        <taxon>Nematoda</taxon>
        <taxon>Chromadorea</taxon>
        <taxon>Rhabditida</taxon>
        <taxon>Tylenchina</taxon>
        <taxon>Tylenchomorpha</taxon>
        <taxon>Tylenchoidea</taxon>
        <taxon>Heteroderidae</taxon>
        <taxon>Heteroderinae</taxon>
        <taxon>Globodera</taxon>
    </lineage>
</organism>